<dbReference type="EMBL" id="JAJADR010000001">
    <property type="protein sequence ID" value="MCB2407407.1"/>
    <property type="molecule type" value="Genomic_DNA"/>
</dbReference>
<dbReference type="Pfam" id="PF01433">
    <property type="entry name" value="Peptidase_M1"/>
    <property type="match status" value="1"/>
</dbReference>
<sequence>MKRIFTGLVLAALPYLTFAQQAAAPAGYWQQEVNYSIDVTLDDKQHELRGTEELQYTNNSSDQLTFIWFHLWPNAYKDNSTAFAKQQLRNGSRKFQFAKAAQRGYIDQLDFKVNGQSAQLAYDPANPDMAQLILPQPLAPGAKATISTPFHVKIPDSFSRFGHVEQSYQITQWYPKPAVYDHKGWHQMPYLDQGEFYSEFGTFDVRITLPANYTVGATGVLQNPDEQLRMDQLAAATALKKTQADFGTDLAFPASSAETKTLRYVQDRVHDFAWFADKRFNVLKSGVTLPSGRAVTSWVLFTNTDAEKWMKGLQDVNTALTYYSQWVGEYPYSAATAVDGALSAGAGMEYPMVTVTMPAAILHEVGHNWFYGILGSNERDYAWMDEGVNSYIETRVTEREDAQAGQFSMLLKSGKIAGKLGLDGLTSSAMNQVPYQVQASRALDQPVSGPRADTYGKLNYGIVVYMRTASLLKYLAGYLGQDKFDKAMHAYYDQWQFRHPYPEDMQAVFEASTGQPLDWFFKDMLTNTHHYDAALSDIQITDSQVKVLVRNDSPAPFAVPVSTLDAQGKVLETQWTTLIGTEDEQDEAQLNFRREGVAAVVVDADYVTPQLNRRDDRMKLTGSLRRFEPISIKPLLSVERWDRATLNWFPVIGANTSDKFMLGAAFYNSPVVNKNLNFLLMPMYSFSRNELNGIANVNVSVLPNSTVRQIVTGLTVQRFERYLKVEPSITLTLPGSAYDRPQHTFRVANTAVKDQDRGNETTSIQTGEYTVAGGNALQKWGAHVELNQLTSTISQETNSTNALLLRAEATYQRYYSPKKRVSVRLFGGRFLDSSSDFYLGLSGSPDYRRQTAFLDRQMISHTFTAQEHQTDNRDGAFKAFLPVTSQKWLSTLNLQADLPVTRLAVFADLGATDEQFQLHSGSSARRVFYDAGLVVPVIPDIFQLYLPVVGSQYQNGLPDNRKDFTDRIRFVLHLEQLNPFRQINQLLAQ</sequence>
<comment type="caution">
    <text evidence="3">The sequence shown here is derived from an EMBL/GenBank/DDBJ whole genome shotgun (WGS) entry which is preliminary data.</text>
</comment>
<feature type="chain" id="PRO_5046740234" evidence="1">
    <location>
        <begin position="23"/>
        <end position="989"/>
    </location>
</feature>
<dbReference type="PANTHER" id="PTHR45726:SF3">
    <property type="entry name" value="LEUKOTRIENE A-4 HYDROLASE"/>
    <property type="match status" value="1"/>
</dbReference>
<keyword evidence="4" id="KW-1185">Reference proteome</keyword>
<feature type="domain" description="Peptidase M1 membrane alanine aminopeptidase" evidence="2">
    <location>
        <begin position="360"/>
        <end position="522"/>
    </location>
</feature>
<name>A0ABS8AMP6_9BACT</name>
<evidence type="ECO:0000256" key="1">
    <source>
        <dbReference type="SAM" id="SignalP"/>
    </source>
</evidence>
<dbReference type="Proteomes" id="UP001165296">
    <property type="component" value="Unassembled WGS sequence"/>
</dbReference>
<dbReference type="PANTHER" id="PTHR45726">
    <property type="entry name" value="LEUKOTRIENE A-4 HYDROLASE"/>
    <property type="match status" value="1"/>
</dbReference>
<protein>
    <submittedName>
        <fullName evidence="3">M1 family metallopeptidase</fullName>
    </submittedName>
</protein>
<feature type="signal peptide" evidence="1">
    <location>
        <begin position="1"/>
        <end position="22"/>
    </location>
</feature>
<dbReference type="InterPro" id="IPR027268">
    <property type="entry name" value="Peptidase_M4/M1_CTD_sf"/>
</dbReference>
<organism evidence="3 4">
    <name type="scientific">Hymenobacter lucidus</name>
    <dbReference type="NCBI Taxonomy" id="2880930"/>
    <lineage>
        <taxon>Bacteria</taxon>
        <taxon>Pseudomonadati</taxon>
        <taxon>Bacteroidota</taxon>
        <taxon>Cytophagia</taxon>
        <taxon>Cytophagales</taxon>
        <taxon>Hymenobacteraceae</taxon>
        <taxon>Hymenobacter</taxon>
    </lineage>
</organism>
<gene>
    <name evidence="3" type="ORF">LGH74_05425</name>
</gene>
<accession>A0ABS8AMP6</accession>
<dbReference type="InterPro" id="IPR034015">
    <property type="entry name" value="M1_LTA4H"/>
</dbReference>
<proteinExistence type="predicted"/>
<evidence type="ECO:0000313" key="3">
    <source>
        <dbReference type="EMBL" id="MCB2407407.1"/>
    </source>
</evidence>
<dbReference type="SUPFAM" id="SSF55486">
    <property type="entry name" value="Metalloproteases ('zincins'), catalytic domain"/>
    <property type="match status" value="1"/>
</dbReference>
<keyword evidence="1" id="KW-0732">Signal</keyword>
<dbReference type="CDD" id="cd09604">
    <property type="entry name" value="M1_APN_like"/>
    <property type="match status" value="1"/>
</dbReference>
<dbReference type="InterPro" id="IPR014782">
    <property type="entry name" value="Peptidase_M1_dom"/>
</dbReference>
<dbReference type="Gene3D" id="1.10.390.10">
    <property type="entry name" value="Neutral Protease Domain 2"/>
    <property type="match status" value="1"/>
</dbReference>
<dbReference type="RefSeq" id="WP_226173155.1">
    <property type="nucleotide sequence ID" value="NZ_JAJADR010000001.1"/>
</dbReference>
<reference evidence="3" key="1">
    <citation type="submission" date="2021-10" db="EMBL/GenBank/DDBJ databases">
        <authorList>
            <person name="Dean J.D."/>
            <person name="Kim M.K."/>
            <person name="Newey C.N."/>
            <person name="Stoker T.S."/>
            <person name="Thompson D.W."/>
            <person name="Grose J.H."/>
        </authorList>
    </citation>
    <scope>NUCLEOTIDE SEQUENCE</scope>
    <source>
        <strain evidence="3">BT178</strain>
    </source>
</reference>
<evidence type="ECO:0000259" key="2">
    <source>
        <dbReference type="Pfam" id="PF01433"/>
    </source>
</evidence>
<evidence type="ECO:0000313" key="4">
    <source>
        <dbReference type="Proteomes" id="UP001165296"/>
    </source>
</evidence>